<keyword evidence="1" id="KW-0472">Membrane</keyword>
<gene>
    <name evidence="2" type="ORF">B296_00046579</name>
</gene>
<reference evidence="2 3" key="1">
    <citation type="journal article" date="2014" name="Agronomy (Basel)">
        <title>A Draft Genome Sequence for Ensete ventricosum, the Drought-Tolerant Tree Against Hunger.</title>
        <authorList>
            <person name="Harrison J."/>
            <person name="Moore K.A."/>
            <person name="Paszkiewicz K."/>
            <person name="Jones T."/>
            <person name="Grant M."/>
            <person name="Ambacheew D."/>
            <person name="Muzemil S."/>
            <person name="Studholme D.J."/>
        </authorList>
    </citation>
    <scope>NUCLEOTIDE SEQUENCE [LARGE SCALE GENOMIC DNA]</scope>
</reference>
<dbReference type="Proteomes" id="UP000287651">
    <property type="component" value="Unassembled WGS sequence"/>
</dbReference>
<dbReference type="AlphaFoldDB" id="A0A426XWD3"/>
<keyword evidence="1" id="KW-1133">Transmembrane helix</keyword>
<proteinExistence type="predicted"/>
<feature type="transmembrane region" description="Helical" evidence="1">
    <location>
        <begin position="39"/>
        <end position="62"/>
    </location>
</feature>
<organism evidence="2 3">
    <name type="scientific">Ensete ventricosum</name>
    <name type="common">Abyssinian banana</name>
    <name type="synonym">Musa ensete</name>
    <dbReference type="NCBI Taxonomy" id="4639"/>
    <lineage>
        <taxon>Eukaryota</taxon>
        <taxon>Viridiplantae</taxon>
        <taxon>Streptophyta</taxon>
        <taxon>Embryophyta</taxon>
        <taxon>Tracheophyta</taxon>
        <taxon>Spermatophyta</taxon>
        <taxon>Magnoliopsida</taxon>
        <taxon>Liliopsida</taxon>
        <taxon>Zingiberales</taxon>
        <taxon>Musaceae</taxon>
        <taxon>Ensete</taxon>
    </lineage>
</organism>
<evidence type="ECO:0000256" key="1">
    <source>
        <dbReference type="SAM" id="Phobius"/>
    </source>
</evidence>
<accession>A0A426XWD3</accession>
<comment type="caution">
    <text evidence="2">The sequence shown here is derived from an EMBL/GenBank/DDBJ whole genome shotgun (WGS) entry which is preliminary data.</text>
</comment>
<sequence length="67" mass="7389">MVSPNPRLERDRIIPATLVGNRGLLPTLSSRKVATRMKVVLVTPMPMVTNRSLLLLLIPAFLKILGV</sequence>
<keyword evidence="1" id="KW-0812">Transmembrane</keyword>
<evidence type="ECO:0000313" key="2">
    <source>
        <dbReference type="EMBL" id="RRT43815.1"/>
    </source>
</evidence>
<protein>
    <submittedName>
        <fullName evidence="2">Uncharacterized protein</fullName>
    </submittedName>
</protein>
<name>A0A426XWD3_ENSVE</name>
<evidence type="ECO:0000313" key="3">
    <source>
        <dbReference type="Proteomes" id="UP000287651"/>
    </source>
</evidence>
<dbReference type="EMBL" id="AMZH03016891">
    <property type="protein sequence ID" value="RRT43815.1"/>
    <property type="molecule type" value="Genomic_DNA"/>
</dbReference>